<sequence>MAHDYAAVLQPLTRHINDRDLLALARGFAATYDHLARHSKQHFLATPVTALPTGRETGIFLAIDVGGTNLRVAFVELLGEAADHDDSAAAQSRGEARKPPKIRRSHERAWPIEEHLKMDQADELFAWIGDCIAGVVADALNDASLRVRDLDEIPMGITFSFPMKYVFLILPDSPSACGGLCLVLCPSRSWPCLVPPRSPGRLRVVWNS</sequence>
<dbReference type="EMBL" id="BSXG01000013">
    <property type="protein sequence ID" value="GME24524.1"/>
    <property type="molecule type" value="Genomic_DNA"/>
</dbReference>
<accession>A0ACB5RVJ5</accession>
<keyword evidence="2" id="KW-1185">Reference proteome</keyword>
<evidence type="ECO:0000313" key="2">
    <source>
        <dbReference type="Proteomes" id="UP001165186"/>
    </source>
</evidence>
<evidence type="ECO:0000313" key="1">
    <source>
        <dbReference type="EMBL" id="GME24524.1"/>
    </source>
</evidence>
<dbReference type="Proteomes" id="UP001165186">
    <property type="component" value="Unassembled WGS sequence"/>
</dbReference>
<gene>
    <name evidence="1" type="primary">g10543</name>
    <name evidence="1" type="ORF">NpPPO83_00010543</name>
</gene>
<organism evidence="1 2">
    <name type="scientific">Neofusicoccum parvum</name>
    <dbReference type="NCBI Taxonomy" id="310453"/>
    <lineage>
        <taxon>Eukaryota</taxon>
        <taxon>Fungi</taxon>
        <taxon>Dikarya</taxon>
        <taxon>Ascomycota</taxon>
        <taxon>Pezizomycotina</taxon>
        <taxon>Dothideomycetes</taxon>
        <taxon>Dothideomycetes incertae sedis</taxon>
        <taxon>Botryosphaeriales</taxon>
        <taxon>Botryosphaeriaceae</taxon>
        <taxon>Neofusicoccum</taxon>
    </lineage>
</organism>
<name>A0ACB5RVJ5_9PEZI</name>
<protein>
    <submittedName>
        <fullName evidence="1">Hexokinase</fullName>
    </submittedName>
</protein>
<reference evidence="1" key="1">
    <citation type="submission" date="2024-09" db="EMBL/GenBank/DDBJ databases">
        <title>Draft Genome Sequences of Neofusicoccum parvum.</title>
        <authorList>
            <person name="Ashida A."/>
            <person name="Camagna M."/>
            <person name="Tanaka A."/>
            <person name="Takemoto D."/>
        </authorList>
    </citation>
    <scope>NUCLEOTIDE SEQUENCE</scope>
    <source>
        <strain evidence="1">PPO83</strain>
    </source>
</reference>
<proteinExistence type="predicted"/>
<comment type="caution">
    <text evidence="1">The sequence shown here is derived from an EMBL/GenBank/DDBJ whole genome shotgun (WGS) entry which is preliminary data.</text>
</comment>